<dbReference type="EMBL" id="CP013695">
    <property type="protein sequence ID" value="ALU32566.1"/>
    <property type="molecule type" value="Genomic_DNA"/>
</dbReference>
<evidence type="ECO:0000313" key="4">
    <source>
        <dbReference type="Proteomes" id="UP000060043"/>
    </source>
</evidence>
<dbReference type="AlphaFoldDB" id="A0A0U3H4Z8"/>
<feature type="transmembrane region" description="Helical" evidence="1">
    <location>
        <begin position="114"/>
        <end position="144"/>
    </location>
</feature>
<evidence type="ECO:0000256" key="1">
    <source>
        <dbReference type="SAM" id="Phobius"/>
    </source>
</evidence>
<keyword evidence="1" id="KW-0472">Membrane</keyword>
<keyword evidence="1" id="KW-0812">Transmembrane</keyword>
<name>A0A0U3H4Z8_9CREN</name>
<dbReference type="EMBL" id="CP013694">
    <property type="protein sequence ID" value="ALU29827.1"/>
    <property type="molecule type" value="Genomic_DNA"/>
</dbReference>
<dbReference type="OrthoDB" id="43683at2157"/>
<proteinExistence type="predicted"/>
<evidence type="ECO:0000313" key="2">
    <source>
        <dbReference type="EMBL" id="ALU29827.1"/>
    </source>
</evidence>
<organism evidence="3 4">
    <name type="scientific">Sulfolobus acidocaldarius</name>
    <dbReference type="NCBI Taxonomy" id="2285"/>
    <lineage>
        <taxon>Archaea</taxon>
        <taxon>Thermoproteota</taxon>
        <taxon>Thermoprotei</taxon>
        <taxon>Sulfolobales</taxon>
        <taxon>Sulfolobaceae</taxon>
        <taxon>Sulfolobus</taxon>
    </lineage>
</organism>
<gene>
    <name evidence="2" type="ORF">ATY89_07670</name>
    <name evidence="3" type="ORF">ATZ20_10690</name>
</gene>
<evidence type="ECO:0000313" key="3">
    <source>
        <dbReference type="EMBL" id="ALU32566.1"/>
    </source>
</evidence>
<feature type="transmembrane region" description="Helical" evidence="1">
    <location>
        <begin position="164"/>
        <end position="187"/>
    </location>
</feature>
<dbReference type="RefSeq" id="WP_011278878.1">
    <property type="nucleotide sequence ID" value="NZ_BHWZ01000006.1"/>
</dbReference>
<reference evidence="4 5" key="1">
    <citation type="submission" date="2015-12" db="EMBL/GenBank/DDBJ databases">
        <title>A stable core within a dynamic pangenome in Sulfolobus acidocaldarius.</title>
        <authorList>
            <person name="Anderson R."/>
            <person name="Kouris A."/>
            <person name="Seward C."/>
            <person name="Campbell K."/>
            <person name="Whitaker R."/>
        </authorList>
    </citation>
    <scope>NUCLEOTIDE SEQUENCE [LARGE SCALE GENOMIC DNA]</scope>
    <source>
        <strain evidence="2 5">GG12-C01-09</strain>
        <strain evidence="3 4">NG05B_CO5_07</strain>
    </source>
</reference>
<keyword evidence="1" id="KW-1133">Transmembrane helix</keyword>
<dbReference type="Proteomes" id="UP000060043">
    <property type="component" value="Chromosome"/>
</dbReference>
<accession>A0A0U3H4Z8</accession>
<dbReference type="InterPro" id="IPR009321">
    <property type="entry name" value="DUF973"/>
</dbReference>
<feature type="transmembrane region" description="Helical" evidence="1">
    <location>
        <begin position="60"/>
        <end position="93"/>
    </location>
</feature>
<feature type="transmembrane region" description="Helical" evidence="1">
    <location>
        <begin position="18"/>
        <end position="40"/>
    </location>
</feature>
<protein>
    <submittedName>
        <fullName evidence="3">Transposase</fullName>
    </submittedName>
</protein>
<dbReference type="Proteomes" id="UP000065473">
    <property type="component" value="Chromosome"/>
</dbReference>
<dbReference type="Pfam" id="PF06157">
    <property type="entry name" value="DUF973"/>
    <property type="match status" value="1"/>
</dbReference>
<evidence type="ECO:0000313" key="5">
    <source>
        <dbReference type="Proteomes" id="UP000065473"/>
    </source>
</evidence>
<dbReference type="OMA" id="QPLNRIY"/>
<sequence>MSQKGEAEGIARIRSAALFYIVAILITLVAVFAVFIPLIVSISSISSNLSNPNASSASAAAGGILSAVIGVIVVAVIVSIVILVFIILSFLRFRDGFSILQAIGRDVGIGKTGTTLILVGAILLIIPFLDIIGIILIFVGQILLGIGIYRIGEIYNNSLTKIGGILVAIPLIDITAFIGMIMTYVGVGQIQREFGMRPPLPPSSQIPSQQTGSGVLRGNGTADLNIYLQTQEQVVSAQILGTNYLTGLIVPNMLQPGFNNLTVNFNVPLNLMPNSIYVIRLNLASGRTLDVNVTFQP</sequence>
<dbReference type="GeneID" id="14552598"/>